<protein>
    <submittedName>
        <fullName evidence="1">Uncharacterized protein</fullName>
    </submittedName>
</protein>
<dbReference type="EMBL" id="JAYMYQ010000001">
    <property type="protein sequence ID" value="KAK7361337.1"/>
    <property type="molecule type" value="Genomic_DNA"/>
</dbReference>
<organism evidence="1 2">
    <name type="scientific">Canavalia gladiata</name>
    <name type="common">Sword bean</name>
    <name type="synonym">Dolichos gladiatus</name>
    <dbReference type="NCBI Taxonomy" id="3824"/>
    <lineage>
        <taxon>Eukaryota</taxon>
        <taxon>Viridiplantae</taxon>
        <taxon>Streptophyta</taxon>
        <taxon>Embryophyta</taxon>
        <taxon>Tracheophyta</taxon>
        <taxon>Spermatophyta</taxon>
        <taxon>Magnoliopsida</taxon>
        <taxon>eudicotyledons</taxon>
        <taxon>Gunneridae</taxon>
        <taxon>Pentapetalae</taxon>
        <taxon>rosids</taxon>
        <taxon>fabids</taxon>
        <taxon>Fabales</taxon>
        <taxon>Fabaceae</taxon>
        <taxon>Papilionoideae</taxon>
        <taxon>50 kb inversion clade</taxon>
        <taxon>NPAAA clade</taxon>
        <taxon>indigoferoid/millettioid clade</taxon>
        <taxon>Phaseoleae</taxon>
        <taxon>Canavalia</taxon>
    </lineage>
</organism>
<accession>A0AAN9R6S8</accession>
<dbReference type="AlphaFoldDB" id="A0AAN9R6S8"/>
<dbReference type="Proteomes" id="UP001367508">
    <property type="component" value="Unassembled WGS sequence"/>
</dbReference>
<gene>
    <name evidence="1" type="ORF">VNO77_03388</name>
</gene>
<evidence type="ECO:0000313" key="2">
    <source>
        <dbReference type="Proteomes" id="UP001367508"/>
    </source>
</evidence>
<proteinExistence type="predicted"/>
<name>A0AAN9R6S8_CANGL</name>
<comment type="caution">
    <text evidence="1">The sequence shown here is derived from an EMBL/GenBank/DDBJ whole genome shotgun (WGS) entry which is preliminary data.</text>
</comment>
<reference evidence="1 2" key="1">
    <citation type="submission" date="2024-01" db="EMBL/GenBank/DDBJ databases">
        <title>The genomes of 5 underutilized Papilionoideae crops provide insights into root nodulation and disease resistanc.</title>
        <authorList>
            <person name="Jiang F."/>
        </authorList>
    </citation>
    <scope>NUCLEOTIDE SEQUENCE [LARGE SCALE GENOMIC DNA]</scope>
    <source>
        <strain evidence="1">LVBAO_FW01</strain>
        <tissue evidence="1">Leaves</tissue>
    </source>
</reference>
<sequence length="167" mass="18650">MATATELSSLIEIYMVLLIVKGISMNNMVLSTYVHCMGKSSPETLKGTRDTPTSAYPFRMGVHCPYLENLILRGWKGHLVIYEGDITWTSSHVDAIGKVWSYCLQEVHSPTPEGLRCELFPSPIYLRRSPLRILSGESFLSQSLLLQDLLPFSLTGLSGSQFSNLCF</sequence>
<keyword evidence="2" id="KW-1185">Reference proteome</keyword>
<evidence type="ECO:0000313" key="1">
    <source>
        <dbReference type="EMBL" id="KAK7361337.1"/>
    </source>
</evidence>